<dbReference type="InterPro" id="IPR024787">
    <property type="entry name" value="EcsC"/>
</dbReference>
<protein>
    <submittedName>
        <fullName evidence="1">EcsC protein family</fullName>
    </submittedName>
</protein>
<dbReference type="Proteomes" id="UP000095553">
    <property type="component" value="Unassembled WGS sequence"/>
</dbReference>
<dbReference type="Pfam" id="PF12787">
    <property type="entry name" value="EcsC"/>
    <property type="match status" value="1"/>
</dbReference>
<gene>
    <name evidence="1" type="ORF">ERS852571_00208</name>
</gene>
<dbReference type="AlphaFoldDB" id="A0A174CYR7"/>
<reference evidence="1 2" key="1">
    <citation type="submission" date="2015-09" db="EMBL/GenBank/DDBJ databases">
        <authorList>
            <consortium name="Pathogen Informatics"/>
        </authorList>
    </citation>
    <scope>NUCLEOTIDE SEQUENCE [LARGE SCALE GENOMIC DNA]</scope>
    <source>
        <strain evidence="1 2">2789STDY5834959</strain>
    </source>
</reference>
<accession>A0A174CYR7</accession>
<sequence length="232" mass="25226">MTQEDIMKLLDSCYEKCLNGIPMVSPGIEDMANDYLSKHETKEKACRDMLKNQIAKCTTSGVVTGLGGFITMPVAIPANIGSVIYVQMRMIACTAYMADYDLNSDQTQTFVYACLAGVAVNSLLKQAGIKFGVKFANGVIKKIPGKVLTKINQKVGFRFITKFGSKGIVNLGKMLPGVGAIVGGGLDLVETKVIADRAYKWFMTGDFSVKGESDDDVIDIDDNDYNTTEIKE</sequence>
<evidence type="ECO:0000313" key="1">
    <source>
        <dbReference type="EMBL" id="CUM72448.1"/>
    </source>
</evidence>
<name>A0A174CYR7_ANAHA</name>
<organism evidence="1 2">
    <name type="scientific">Anaerostipes hadrus</name>
    <dbReference type="NCBI Taxonomy" id="649756"/>
    <lineage>
        <taxon>Bacteria</taxon>
        <taxon>Bacillati</taxon>
        <taxon>Bacillota</taxon>
        <taxon>Clostridia</taxon>
        <taxon>Lachnospirales</taxon>
        <taxon>Lachnospiraceae</taxon>
        <taxon>Anaerostipes</taxon>
    </lineage>
</organism>
<evidence type="ECO:0000313" key="2">
    <source>
        <dbReference type="Proteomes" id="UP000095553"/>
    </source>
</evidence>
<proteinExistence type="predicted"/>
<dbReference type="EMBL" id="CYXY01000001">
    <property type="protein sequence ID" value="CUM72448.1"/>
    <property type="molecule type" value="Genomic_DNA"/>
</dbReference>